<accession>A0A2G9UD71</accession>
<dbReference type="GO" id="GO:0006509">
    <property type="term" value="P:membrane protein ectodomain proteolysis"/>
    <property type="evidence" value="ECO:0007669"/>
    <property type="project" value="TreeGrafter"/>
</dbReference>
<comment type="caution">
    <text evidence="1">Lacks conserved residue(s) required for the propagation of feature annotation.</text>
</comment>
<dbReference type="Pfam" id="PF08516">
    <property type="entry name" value="ADAM_CR"/>
    <property type="match status" value="1"/>
</dbReference>
<dbReference type="InterPro" id="IPR001762">
    <property type="entry name" value="Disintegrin_dom"/>
</dbReference>
<dbReference type="PROSITE" id="PS50215">
    <property type="entry name" value="ADAM_MEPRO"/>
    <property type="match status" value="1"/>
</dbReference>
<evidence type="ECO:0000313" key="5">
    <source>
        <dbReference type="Proteomes" id="UP000230423"/>
    </source>
</evidence>
<dbReference type="PANTHER" id="PTHR11905:SF248">
    <property type="entry name" value="DISINTEGRIN AND METALLOPROTEINASE DOMAIN-CONTAINING PROTEIN UNC-71"/>
    <property type="match status" value="1"/>
</dbReference>
<dbReference type="Gene3D" id="4.10.70.10">
    <property type="entry name" value="Disintegrin domain"/>
    <property type="match status" value="1"/>
</dbReference>
<dbReference type="InterPro" id="IPR036436">
    <property type="entry name" value="Disintegrin_dom_sf"/>
</dbReference>
<dbReference type="Pfam" id="PF01421">
    <property type="entry name" value="Reprolysin"/>
    <property type="match status" value="1"/>
</dbReference>
<evidence type="ECO:0000259" key="3">
    <source>
        <dbReference type="PROSITE" id="PS50215"/>
    </source>
</evidence>
<dbReference type="OrthoDB" id="5951731at2759"/>
<dbReference type="SMART" id="SM00050">
    <property type="entry name" value="DISIN"/>
    <property type="match status" value="1"/>
</dbReference>
<dbReference type="GO" id="GO:0004222">
    <property type="term" value="F:metalloendopeptidase activity"/>
    <property type="evidence" value="ECO:0007669"/>
    <property type="project" value="InterPro"/>
</dbReference>
<keyword evidence="5" id="KW-1185">Reference proteome</keyword>
<protein>
    <submittedName>
        <fullName evidence="4">Disintegrin</fullName>
    </submittedName>
</protein>
<dbReference type="AlphaFoldDB" id="A0A2G9UD71"/>
<name>A0A2G9UD71_TELCI</name>
<dbReference type="GO" id="GO:0007229">
    <property type="term" value="P:integrin-mediated signaling pathway"/>
    <property type="evidence" value="ECO:0007669"/>
    <property type="project" value="UniProtKB-KW"/>
</dbReference>
<keyword evidence="4" id="KW-0401">Integrin</keyword>
<dbReference type="EMBL" id="KZ347230">
    <property type="protein sequence ID" value="PIO68161.1"/>
    <property type="molecule type" value="Genomic_DNA"/>
</dbReference>
<dbReference type="SUPFAM" id="SSF55486">
    <property type="entry name" value="Metalloproteases ('zincins'), catalytic domain"/>
    <property type="match status" value="1"/>
</dbReference>
<evidence type="ECO:0000313" key="4">
    <source>
        <dbReference type="EMBL" id="PIO68161.1"/>
    </source>
</evidence>
<dbReference type="InterPro" id="IPR001590">
    <property type="entry name" value="Peptidase_M12B"/>
</dbReference>
<dbReference type="InterPro" id="IPR006586">
    <property type="entry name" value="ADAM_Cys-rich"/>
</dbReference>
<organism evidence="4 5">
    <name type="scientific">Teladorsagia circumcincta</name>
    <name type="common">Brown stomach worm</name>
    <name type="synonym">Ostertagia circumcincta</name>
    <dbReference type="NCBI Taxonomy" id="45464"/>
    <lineage>
        <taxon>Eukaryota</taxon>
        <taxon>Metazoa</taxon>
        <taxon>Ecdysozoa</taxon>
        <taxon>Nematoda</taxon>
        <taxon>Chromadorea</taxon>
        <taxon>Rhabditida</taxon>
        <taxon>Rhabditina</taxon>
        <taxon>Rhabditomorpha</taxon>
        <taxon>Strongyloidea</taxon>
        <taxon>Trichostrongylidae</taxon>
        <taxon>Teladorsagia</taxon>
    </lineage>
</organism>
<feature type="region of interest" description="Disordered" evidence="2">
    <location>
        <begin position="257"/>
        <end position="293"/>
    </location>
</feature>
<reference evidence="4 5" key="1">
    <citation type="submission" date="2015-09" db="EMBL/GenBank/DDBJ databases">
        <title>Draft genome of the parasitic nematode Teladorsagia circumcincta isolate WARC Sus (inbred).</title>
        <authorList>
            <person name="Mitreva M."/>
        </authorList>
    </citation>
    <scope>NUCLEOTIDE SEQUENCE [LARGE SCALE GENOMIC DNA]</scope>
    <source>
        <strain evidence="4 5">S</strain>
    </source>
</reference>
<dbReference type="Proteomes" id="UP000230423">
    <property type="component" value="Unassembled WGS sequence"/>
</dbReference>
<dbReference type="PANTHER" id="PTHR11905">
    <property type="entry name" value="ADAM A DISINTEGRIN AND METALLOPROTEASE DOMAIN"/>
    <property type="match status" value="1"/>
</dbReference>
<evidence type="ECO:0000256" key="1">
    <source>
        <dbReference type="PROSITE-ProRule" id="PRU00276"/>
    </source>
</evidence>
<sequence>MLAESLGHLFGLEHDTLSCQCETDSSKQRCIMTDRPGRHNFENVVMESLMALRSATVEPLRKSGEVCRSARSACDVAETCDGKSGDCPPDGHLMDGTACGRAGQCWRGNCSDPHQQCQEIWGEGARVAEQECFKQNTRGHEYANCGSIDGTGSYRSCQPEHIRCGTLHCQDGASTPSQSALRAFTFQFQQDDKQVQCKSIADENVGLVKDGSSCGPGRLCVAGSCVEMSSVGVVLLLLLVCLLFCYRRRSIVEIPTPSDEKLDDSIPDRTQRSIKFGSMPSWRDEKRKRKSNKHVYGALNRITEADERDSASVK</sequence>
<dbReference type="InterPro" id="IPR024079">
    <property type="entry name" value="MetalloPept_cat_dom_sf"/>
</dbReference>
<dbReference type="Gene3D" id="3.40.390.10">
    <property type="entry name" value="Collagenase (Catalytic Domain)"/>
    <property type="match status" value="1"/>
</dbReference>
<proteinExistence type="predicted"/>
<dbReference type="SUPFAM" id="SSF57552">
    <property type="entry name" value="Blood coagulation inhibitor (disintegrin)"/>
    <property type="match status" value="1"/>
</dbReference>
<gene>
    <name evidence="4" type="ORF">TELCIR_10064</name>
</gene>
<feature type="domain" description="Peptidase M12B" evidence="3">
    <location>
        <begin position="1"/>
        <end position="33"/>
    </location>
</feature>
<dbReference type="SMART" id="SM00608">
    <property type="entry name" value="ACR"/>
    <property type="match status" value="1"/>
</dbReference>
<feature type="compositionally biased region" description="Basic and acidic residues" evidence="2">
    <location>
        <begin position="258"/>
        <end position="271"/>
    </location>
</feature>
<evidence type="ECO:0000256" key="2">
    <source>
        <dbReference type="SAM" id="MobiDB-lite"/>
    </source>
</evidence>